<evidence type="ECO:0000256" key="2">
    <source>
        <dbReference type="SAM" id="Phobius"/>
    </source>
</evidence>
<keyword evidence="5" id="KW-1185">Reference proteome</keyword>
<keyword evidence="3" id="KW-0732">Signal</keyword>
<feature type="chain" id="PRO_5047504795" evidence="3">
    <location>
        <begin position="36"/>
        <end position="547"/>
    </location>
</feature>
<accession>A0ABX0Z603</accession>
<feature type="compositionally biased region" description="Gly residues" evidence="1">
    <location>
        <begin position="526"/>
        <end position="541"/>
    </location>
</feature>
<feature type="transmembrane region" description="Helical" evidence="2">
    <location>
        <begin position="338"/>
        <end position="361"/>
    </location>
</feature>
<keyword evidence="2" id="KW-0812">Transmembrane</keyword>
<proteinExistence type="predicted"/>
<reference evidence="4 5" key="1">
    <citation type="submission" date="2020-03" db="EMBL/GenBank/DDBJ databases">
        <title>WGS of actinomycetes isolated from Thailand.</title>
        <authorList>
            <person name="Thawai C."/>
        </authorList>
    </citation>
    <scope>NUCLEOTIDE SEQUENCE [LARGE SCALE GENOMIC DNA]</scope>
    <source>
        <strain evidence="4 5">HSS6-12</strain>
    </source>
</reference>
<keyword evidence="2" id="KW-0472">Membrane</keyword>
<dbReference type="Proteomes" id="UP000783871">
    <property type="component" value="Unassembled WGS sequence"/>
</dbReference>
<evidence type="ECO:0000313" key="5">
    <source>
        <dbReference type="Proteomes" id="UP000783871"/>
    </source>
</evidence>
<dbReference type="Gene3D" id="2.130.10.10">
    <property type="entry name" value="YVTN repeat-like/Quinoprotein amine dehydrogenase"/>
    <property type="match status" value="1"/>
</dbReference>
<dbReference type="RefSeq" id="WP_168000077.1">
    <property type="nucleotide sequence ID" value="NZ_JAATEO010000005.1"/>
</dbReference>
<feature type="compositionally biased region" description="Gly residues" evidence="1">
    <location>
        <begin position="454"/>
        <end position="468"/>
    </location>
</feature>
<evidence type="ECO:0000256" key="1">
    <source>
        <dbReference type="SAM" id="MobiDB-lite"/>
    </source>
</evidence>
<protein>
    <submittedName>
        <fullName evidence="4">Uncharacterized protein</fullName>
    </submittedName>
</protein>
<dbReference type="SUPFAM" id="SSF82171">
    <property type="entry name" value="DPP6 N-terminal domain-like"/>
    <property type="match status" value="1"/>
</dbReference>
<keyword evidence="2" id="KW-1133">Transmembrane helix</keyword>
<gene>
    <name evidence="4" type="ORF">HCJ94_06590</name>
</gene>
<sequence>MRRVLTSVTGALSLLGATVAATGAVLVAAPSPAEAAGQKRCTVTDERLIELSGLVATKTGYIVINDGTDVESRKRIFFLDAKCKIAKDPVRYSGGGPADTEDLALSPDGRTLWVADTGDNVTSRQRRERVAVWTLPVGGGKPATLHRLSYPDGKPRDAEALVVGDDGNPLIITKVTSGKAEIFTPDGELRSGDTEPVPMKKVGEVELPKTETDNRLGVLGRTAITGAARSPDGSRVVLRTYADAFEYDVSGGDVVKALTTTEPRVTPLADPFGEAISYSPDGKSFLTVSEGAQLEEGETVDILAYKPSTQGAKPVAAAAGPKKAAEASWFDSLSLQDIMYLVGAVGLIGVVMVGAGVFGILRARRNPVKGPDDDERIDDGGPADGFQTPDDRPRGGVYGGAGGGVYGAPGAAGHGREPGRPGAAPAGSGVYGGGRPAAGAGGAVYGGRPSGGGVYGGGGNPPGPGGGRPAANGGRPAGGGRGGFYGGGPGGRPGGGVYGAGPAEPPRRGGGPDPRAGRRREDGPDEGWGGPYGQLPGGGRGYHGDRY</sequence>
<feature type="region of interest" description="Disordered" evidence="1">
    <location>
        <begin position="365"/>
        <end position="428"/>
    </location>
</feature>
<comment type="caution">
    <text evidence="4">The sequence shown here is derived from an EMBL/GenBank/DDBJ whole genome shotgun (WGS) entry which is preliminary data.</text>
</comment>
<dbReference type="EMBL" id="JAATEO010000005">
    <property type="protein sequence ID" value="NJP31666.1"/>
    <property type="molecule type" value="Genomic_DNA"/>
</dbReference>
<name>A0ABX0Z603_9ACTN</name>
<feature type="compositionally biased region" description="Gly residues" evidence="1">
    <location>
        <begin position="475"/>
        <end position="499"/>
    </location>
</feature>
<organism evidence="4 5">
    <name type="scientific">Micromonospora thermarum</name>
    <dbReference type="NCBI Taxonomy" id="2720024"/>
    <lineage>
        <taxon>Bacteria</taxon>
        <taxon>Bacillati</taxon>
        <taxon>Actinomycetota</taxon>
        <taxon>Actinomycetes</taxon>
        <taxon>Micromonosporales</taxon>
        <taxon>Micromonosporaceae</taxon>
        <taxon>Micromonospora</taxon>
    </lineage>
</organism>
<feature type="region of interest" description="Disordered" evidence="1">
    <location>
        <begin position="454"/>
        <end position="547"/>
    </location>
</feature>
<feature type="compositionally biased region" description="Gly residues" evidence="1">
    <location>
        <begin position="396"/>
        <end position="413"/>
    </location>
</feature>
<evidence type="ECO:0000256" key="3">
    <source>
        <dbReference type="SAM" id="SignalP"/>
    </source>
</evidence>
<evidence type="ECO:0000313" key="4">
    <source>
        <dbReference type="EMBL" id="NJP31666.1"/>
    </source>
</evidence>
<feature type="signal peptide" evidence="3">
    <location>
        <begin position="1"/>
        <end position="35"/>
    </location>
</feature>
<dbReference type="InterPro" id="IPR015943">
    <property type="entry name" value="WD40/YVTN_repeat-like_dom_sf"/>
</dbReference>